<feature type="domain" description="Response regulatory" evidence="21">
    <location>
        <begin position="6"/>
        <end position="120"/>
    </location>
</feature>
<evidence type="ECO:0000313" key="25">
    <source>
        <dbReference type="Proteomes" id="UP000004853"/>
    </source>
</evidence>
<evidence type="ECO:0000256" key="17">
    <source>
        <dbReference type="PROSITE-ProRule" id="PRU00169"/>
    </source>
</evidence>
<feature type="domain" description="OmpR/PhoB-type" evidence="23">
    <location>
        <begin position="134"/>
        <end position="233"/>
    </location>
</feature>
<evidence type="ECO:0000256" key="7">
    <source>
        <dbReference type="ARBA" id="ARBA00022679"/>
    </source>
</evidence>
<evidence type="ECO:0000256" key="10">
    <source>
        <dbReference type="ARBA" id="ARBA00022840"/>
    </source>
</evidence>
<dbReference type="SUPFAM" id="SSF46894">
    <property type="entry name" value="C-terminal effector domain of the bipartite response regulators"/>
    <property type="match status" value="1"/>
</dbReference>
<evidence type="ECO:0000256" key="1">
    <source>
        <dbReference type="ARBA" id="ARBA00000085"/>
    </source>
</evidence>
<dbReference type="eggNOG" id="COG2205">
    <property type="taxonomic scope" value="Bacteria"/>
</dbReference>
<dbReference type="InterPro" id="IPR036097">
    <property type="entry name" value="HisK_dim/P_sf"/>
</dbReference>
<dbReference type="PROSITE" id="PS51755">
    <property type="entry name" value="OMPR_PHOB"/>
    <property type="match status" value="1"/>
</dbReference>
<evidence type="ECO:0000256" key="9">
    <source>
        <dbReference type="ARBA" id="ARBA00022777"/>
    </source>
</evidence>
<dbReference type="InterPro" id="IPR011006">
    <property type="entry name" value="CheY-like_superfamily"/>
</dbReference>
<dbReference type="SMART" id="SM00388">
    <property type="entry name" value="HisKA"/>
    <property type="match status" value="1"/>
</dbReference>
<dbReference type="GO" id="GO:0005886">
    <property type="term" value="C:plasma membrane"/>
    <property type="evidence" value="ECO:0007669"/>
    <property type="project" value="UniProtKB-SubCell"/>
</dbReference>
<dbReference type="InterPro" id="IPR004358">
    <property type="entry name" value="Sig_transdc_His_kin-like_C"/>
</dbReference>
<dbReference type="EMBL" id="AFRQ01000123">
    <property type="protein sequence ID" value="EGP43378.1"/>
    <property type="molecule type" value="Genomic_DNA"/>
</dbReference>
<keyword evidence="6 17" id="KW-0597">Phosphoprotein</keyword>
<dbReference type="PROSITE" id="PS50110">
    <property type="entry name" value="RESPONSE_REGULATORY"/>
    <property type="match status" value="1"/>
</dbReference>
<keyword evidence="14 19" id="KW-0472">Membrane</keyword>
<dbReference type="Gene3D" id="6.10.250.690">
    <property type="match status" value="1"/>
</dbReference>
<dbReference type="InterPro" id="IPR036890">
    <property type="entry name" value="HATPase_C_sf"/>
</dbReference>
<feature type="modified residue" description="4-aspartylphosphate" evidence="17">
    <location>
        <position position="55"/>
    </location>
</feature>
<evidence type="ECO:0000313" key="24">
    <source>
        <dbReference type="EMBL" id="EGP43378.1"/>
    </source>
</evidence>
<name>F7T8K1_9BURK</name>
<reference evidence="24 25" key="1">
    <citation type="submission" date="2011-06" db="EMBL/GenBank/DDBJ databases">
        <authorList>
            <person name="Bador J."/>
            <person name="Amoureux L."/>
            <person name="Neuwirth C."/>
        </authorList>
    </citation>
    <scope>NUCLEOTIDE SEQUENCE [LARGE SCALE GENOMIC DNA]</scope>
    <source>
        <strain evidence="24 25">AXX-A</strain>
    </source>
</reference>
<keyword evidence="19" id="KW-1133">Transmembrane helix</keyword>
<dbReference type="SMART" id="SM00387">
    <property type="entry name" value="HATPase_c"/>
    <property type="match status" value="1"/>
</dbReference>
<dbReference type="Gene3D" id="1.10.10.10">
    <property type="entry name" value="Winged helix-like DNA-binding domain superfamily/Winged helix DNA-binding domain"/>
    <property type="match status" value="1"/>
</dbReference>
<sequence>MDTPRRVLIVEDDAHIAELLRLHLRDEGYAVEHAADGNEGMRRLEEGGWDALVLDLMLPGIDGLEICKRARAMTRYTPIIITSARSSEVHRILGLELGADDYLAKPFSMLELVARVRALLRRTEALERNARIDAGSLRQHGVAIDPIARTASVDERRLELTPREFDLLHFFARNPDKVFSRLDLLNQVWGYQHEGYEHTVNTHINRLRTKIEADPSNPQRILTVWGRGVQVRGRAGRAGGVRIMKRLTLTQRLSAVFAMLLLACCGASAWLQISANLRYEQEVVQRLSSGLAQHIAGTNELMDANGWKPEAVRSLFSMLMMVNPAVEVYLLDNDGRIVGDAASPGQIKRDRVDLAPVRRFLAGGALPIEGDDPRHLDTAKVFSAAPVRVAGRDEGYVYVVLQGEAHDALAMAASRSAVLRTTLWSIALVALLGLVAGLAAFGLITRPLRGLTRAVRAFGDDDGRALAALEKPADAADASGDEISLLRRSFVQMGRRISEQWRELTRQDQQRRDLVANISHDLRTPLTSLHGYLETLRLKDETLDAAERRRYLDIALAQSRKVGRLAQELFELARLESGLVRLEPETFSLPELAQDVIQKFELAAEARQQRLTTAMDQELPPVRADLGMIERVLTNLLDNAIRHTAPGGRIELSLEQARGGVQVRVSDNGAGIPDALRAGLFTRASVLANGPRDGGGLGLVIVHRILQLHHSDIRLVERPEPGAVFEFDLPAAP</sequence>
<comment type="caution">
    <text evidence="24">The sequence shown here is derived from an EMBL/GenBank/DDBJ whole genome shotgun (WGS) entry which is preliminary data.</text>
</comment>
<evidence type="ECO:0000256" key="16">
    <source>
        <dbReference type="ARBA" id="ARBA00024735"/>
    </source>
</evidence>
<dbReference type="SMART" id="SM00862">
    <property type="entry name" value="Trans_reg_C"/>
    <property type="match status" value="1"/>
</dbReference>
<evidence type="ECO:0000256" key="4">
    <source>
        <dbReference type="ARBA" id="ARBA00013332"/>
    </source>
</evidence>
<evidence type="ECO:0000256" key="5">
    <source>
        <dbReference type="ARBA" id="ARBA00022475"/>
    </source>
</evidence>
<dbReference type="eggNOG" id="COG0745">
    <property type="taxonomic scope" value="Bacteria"/>
</dbReference>
<comment type="subcellular location">
    <subcellularLocation>
        <location evidence="2">Cell membrane</location>
    </subcellularLocation>
</comment>
<feature type="transmembrane region" description="Helical" evidence="19">
    <location>
        <begin position="423"/>
        <end position="444"/>
    </location>
</feature>
<comment type="function">
    <text evidence="16">This protein is a positive regulator for the phosphate regulon. Transcription of this operon is positively regulated by PhoB and PhoR when phosphate is limited.</text>
</comment>
<dbReference type="Pfam" id="PF00486">
    <property type="entry name" value="Trans_reg_C"/>
    <property type="match status" value="1"/>
</dbReference>
<organism evidence="24 25">
    <name type="scientific">Achromobacter insuavis AXX-A</name>
    <dbReference type="NCBI Taxonomy" id="1003200"/>
    <lineage>
        <taxon>Bacteria</taxon>
        <taxon>Pseudomonadati</taxon>
        <taxon>Pseudomonadota</taxon>
        <taxon>Betaproteobacteria</taxon>
        <taxon>Burkholderiales</taxon>
        <taxon>Alcaligenaceae</taxon>
        <taxon>Achromobacter</taxon>
    </lineage>
</organism>
<proteinExistence type="predicted"/>
<evidence type="ECO:0000256" key="14">
    <source>
        <dbReference type="ARBA" id="ARBA00023136"/>
    </source>
</evidence>
<dbReference type="EC" id="2.7.13.3" evidence="3"/>
<evidence type="ECO:0000259" key="21">
    <source>
        <dbReference type="PROSITE" id="PS50110"/>
    </source>
</evidence>
<dbReference type="Gene3D" id="3.30.565.10">
    <property type="entry name" value="Histidine kinase-like ATPase, C-terminal domain"/>
    <property type="match status" value="1"/>
</dbReference>
<dbReference type="CDD" id="cd00082">
    <property type="entry name" value="HisKA"/>
    <property type="match status" value="1"/>
</dbReference>
<dbReference type="PRINTS" id="PR00344">
    <property type="entry name" value="BCTRLSENSOR"/>
</dbReference>
<evidence type="ECO:0000256" key="8">
    <source>
        <dbReference type="ARBA" id="ARBA00022741"/>
    </source>
</evidence>
<dbReference type="GO" id="GO:0006355">
    <property type="term" value="P:regulation of DNA-templated transcription"/>
    <property type="evidence" value="ECO:0007669"/>
    <property type="project" value="InterPro"/>
</dbReference>
<evidence type="ECO:0000256" key="15">
    <source>
        <dbReference type="ARBA" id="ARBA00023163"/>
    </source>
</evidence>
<dbReference type="FunFam" id="1.10.10.10:FF:000018">
    <property type="entry name" value="DNA-binding response regulator ResD"/>
    <property type="match status" value="1"/>
</dbReference>
<dbReference type="Pfam" id="PF00512">
    <property type="entry name" value="HisKA"/>
    <property type="match status" value="1"/>
</dbReference>
<evidence type="ECO:0000256" key="19">
    <source>
        <dbReference type="SAM" id="Phobius"/>
    </source>
</evidence>
<dbReference type="InterPro" id="IPR001789">
    <property type="entry name" value="Sig_transdc_resp-reg_receiver"/>
</dbReference>
<dbReference type="Pfam" id="PF00072">
    <property type="entry name" value="Response_reg"/>
    <property type="match status" value="1"/>
</dbReference>
<keyword evidence="15" id="KW-0804">Transcription</keyword>
<dbReference type="OrthoDB" id="9804645at2"/>
<dbReference type="InterPro" id="IPR005467">
    <property type="entry name" value="His_kinase_dom"/>
</dbReference>
<evidence type="ECO:0000259" key="23">
    <source>
        <dbReference type="PROSITE" id="PS51755"/>
    </source>
</evidence>
<keyword evidence="9" id="KW-0418">Kinase</keyword>
<protein>
    <recommendedName>
        <fullName evidence="4">Phosphate regulon transcriptional regulatory protein PhoB</fullName>
        <ecNumber evidence="3">2.7.13.3</ecNumber>
    </recommendedName>
</protein>
<feature type="domain" description="HAMP" evidence="22">
    <location>
        <begin position="442"/>
        <end position="502"/>
    </location>
</feature>
<dbReference type="Proteomes" id="UP000004853">
    <property type="component" value="Unassembled WGS sequence"/>
</dbReference>
<comment type="catalytic activity">
    <reaction evidence="1">
        <text>ATP + protein L-histidine = ADP + protein N-phospho-L-histidine.</text>
        <dbReference type="EC" id="2.7.13.3"/>
    </reaction>
</comment>
<dbReference type="GO" id="GO:0003677">
    <property type="term" value="F:DNA binding"/>
    <property type="evidence" value="ECO:0007669"/>
    <property type="project" value="UniProtKB-UniRule"/>
</dbReference>
<accession>F7T8K1</accession>
<evidence type="ECO:0000256" key="6">
    <source>
        <dbReference type="ARBA" id="ARBA00022553"/>
    </source>
</evidence>
<keyword evidence="5" id="KW-1003">Cell membrane</keyword>
<dbReference type="PANTHER" id="PTHR43547:SF2">
    <property type="entry name" value="HYBRID SIGNAL TRANSDUCTION HISTIDINE KINASE C"/>
    <property type="match status" value="1"/>
</dbReference>
<dbReference type="Gene3D" id="1.10.287.130">
    <property type="match status" value="1"/>
</dbReference>
<dbReference type="CDD" id="cd17574">
    <property type="entry name" value="REC_OmpR"/>
    <property type="match status" value="1"/>
</dbReference>
<keyword evidence="11" id="KW-0902">Two-component regulatory system</keyword>
<feature type="domain" description="Histidine kinase" evidence="20">
    <location>
        <begin position="517"/>
        <end position="733"/>
    </location>
</feature>
<dbReference type="GO" id="GO:0005524">
    <property type="term" value="F:ATP binding"/>
    <property type="evidence" value="ECO:0007669"/>
    <property type="project" value="UniProtKB-KW"/>
</dbReference>
<dbReference type="AlphaFoldDB" id="F7T8K1"/>
<keyword evidence="12" id="KW-0805">Transcription regulation</keyword>
<dbReference type="Gene3D" id="6.10.340.10">
    <property type="match status" value="1"/>
</dbReference>
<evidence type="ECO:0000256" key="18">
    <source>
        <dbReference type="PROSITE-ProRule" id="PRU01091"/>
    </source>
</evidence>
<keyword evidence="19" id="KW-0812">Transmembrane</keyword>
<evidence type="ECO:0000256" key="2">
    <source>
        <dbReference type="ARBA" id="ARBA00004236"/>
    </source>
</evidence>
<dbReference type="PROSITE" id="PS50885">
    <property type="entry name" value="HAMP"/>
    <property type="match status" value="1"/>
</dbReference>
<keyword evidence="7" id="KW-0808">Transferase</keyword>
<dbReference type="SMART" id="SM00448">
    <property type="entry name" value="REC"/>
    <property type="match status" value="1"/>
</dbReference>
<dbReference type="CDD" id="cd00383">
    <property type="entry name" value="trans_reg_C"/>
    <property type="match status" value="1"/>
</dbReference>
<keyword evidence="13 18" id="KW-0238">DNA-binding</keyword>
<dbReference type="InterPro" id="IPR016032">
    <property type="entry name" value="Sig_transdc_resp-reg_C-effctor"/>
</dbReference>
<dbReference type="InterPro" id="IPR036388">
    <property type="entry name" value="WH-like_DNA-bd_sf"/>
</dbReference>
<dbReference type="PANTHER" id="PTHR43547">
    <property type="entry name" value="TWO-COMPONENT HISTIDINE KINASE"/>
    <property type="match status" value="1"/>
</dbReference>
<evidence type="ECO:0000256" key="12">
    <source>
        <dbReference type="ARBA" id="ARBA00023015"/>
    </source>
</evidence>
<dbReference type="SUPFAM" id="SSF55874">
    <property type="entry name" value="ATPase domain of HSP90 chaperone/DNA topoisomerase II/histidine kinase"/>
    <property type="match status" value="1"/>
</dbReference>
<dbReference type="FunFam" id="1.10.287.130:FF:000008">
    <property type="entry name" value="Two-component sensor histidine kinase"/>
    <property type="match status" value="1"/>
</dbReference>
<feature type="DNA-binding region" description="OmpR/PhoB-type" evidence="18">
    <location>
        <begin position="134"/>
        <end position="233"/>
    </location>
</feature>
<keyword evidence="8" id="KW-0547">Nucleotide-binding</keyword>
<dbReference type="InterPro" id="IPR003661">
    <property type="entry name" value="HisK_dim/P_dom"/>
</dbReference>
<dbReference type="InterPro" id="IPR003594">
    <property type="entry name" value="HATPase_dom"/>
</dbReference>
<dbReference type="SUPFAM" id="SSF52172">
    <property type="entry name" value="CheY-like"/>
    <property type="match status" value="1"/>
</dbReference>
<dbReference type="FunFam" id="3.40.50.2300:FF:000001">
    <property type="entry name" value="DNA-binding response regulator PhoB"/>
    <property type="match status" value="1"/>
</dbReference>
<gene>
    <name evidence="24" type="ORF">AXXA_26475</name>
</gene>
<evidence type="ECO:0000259" key="22">
    <source>
        <dbReference type="PROSITE" id="PS50885"/>
    </source>
</evidence>
<dbReference type="GO" id="GO:0000155">
    <property type="term" value="F:phosphorelay sensor kinase activity"/>
    <property type="evidence" value="ECO:0007669"/>
    <property type="project" value="InterPro"/>
</dbReference>
<dbReference type="PROSITE" id="PS50109">
    <property type="entry name" value="HIS_KIN"/>
    <property type="match status" value="1"/>
</dbReference>
<evidence type="ECO:0000256" key="11">
    <source>
        <dbReference type="ARBA" id="ARBA00023012"/>
    </source>
</evidence>
<dbReference type="Gene3D" id="3.40.50.2300">
    <property type="match status" value="1"/>
</dbReference>
<dbReference type="CDD" id="cd00075">
    <property type="entry name" value="HATPase"/>
    <property type="match status" value="1"/>
</dbReference>
<dbReference type="PATRIC" id="fig|1003200.3.peg.5239"/>
<dbReference type="InterPro" id="IPR001867">
    <property type="entry name" value="OmpR/PhoB-type_DNA-bd"/>
</dbReference>
<dbReference type="SUPFAM" id="SSF47384">
    <property type="entry name" value="Homodimeric domain of signal transducing histidine kinase"/>
    <property type="match status" value="1"/>
</dbReference>
<evidence type="ECO:0000256" key="3">
    <source>
        <dbReference type="ARBA" id="ARBA00012438"/>
    </source>
</evidence>
<evidence type="ECO:0000259" key="20">
    <source>
        <dbReference type="PROSITE" id="PS50109"/>
    </source>
</evidence>
<dbReference type="InterPro" id="IPR003660">
    <property type="entry name" value="HAMP_dom"/>
</dbReference>
<dbReference type="HOGENOM" id="CLU_000445_89_6_4"/>
<feature type="transmembrane region" description="Helical" evidence="19">
    <location>
        <begin position="253"/>
        <end position="271"/>
    </location>
</feature>
<evidence type="ECO:0000256" key="13">
    <source>
        <dbReference type="ARBA" id="ARBA00023125"/>
    </source>
</evidence>
<dbReference type="Pfam" id="PF02518">
    <property type="entry name" value="HATPase_c"/>
    <property type="match status" value="1"/>
</dbReference>
<keyword evidence="10" id="KW-0067">ATP-binding</keyword>